<dbReference type="EMBL" id="JADZSC010000003">
    <property type="protein sequence ID" value="MBH0231490.1"/>
    <property type="molecule type" value="Genomic_DNA"/>
</dbReference>
<feature type="domain" description="DUF7852" evidence="1">
    <location>
        <begin position="38"/>
        <end position="141"/>
    </location>
</feature>
<sequence length="256" mass="28663">MSNENNQNHCVNVHTSATVQQCMGVGVDGTPTTNGDGRILKVPVTLGNFKITTHLVADIHFPHPVLEIKDIKKRVVIVQCRLMTPSVGYDNGGSSTGPFPLFIKGYVRKNIQYASPCHNEEGECISSEMKSLTTNIPFECMATVDLSNAALLPVRNSRSEFDFFRAQDLGAGFPEKDQYLSSDLSQFHQQSTQHYNDLPFCELISSEIIEWDEATDRRFLGDGPEDEGYFQHVVEKMMLSFTVRVLQSQQVRIDLA</sequence>
<evidence type="ECO:0000313" key="3">
    <source>
        <dbReference type="Proteomes" id="UP000614490"/>
    </source>
</evidence>
<proteinExistence type="predicted"/>
<keyword evidence="3" id="KW-1185">Reference proteome</keyword>
<evidence type="ECO:0000313" key="2">
    <source>
        <dbReference type="EMBL" id="MBH0231490.1"/>
    </source>
</evidence>
<dbReference type="AlphaFoldDB" id="A0A931HY02"/>
<evidence type="ECO:0000259" key="1">
    <source>
        <dbReference type="Pfam" id="PF25250"/>
    </source>
</evidence>
<comment type="caution">
    <text evidence="2">The sequence shown here is derived from an EMBL/GenBank/DDBJ whole genome shotgun (WGS) entry which is preliminary data.</text>
</comment>
<dbReference type="Pfam" id="PF25250">
    <property type="entry name" value="DUF7852"/>
    <property type="match status" value="1"/>
</dbReference>
<gene>
    <name evidence="2" type="ORF">H0267_14785</name>
</gene>
<dbReference type="Proteomes" id="UP000614490">
    <property type="component" value="Unassembled WGS sequence"/>
</dbReference>
<name>A0A931HY02_9BACI</name>
<dbReference type="NCBIfam" id="NF045794">
    <property type="entry name" value="CsxC_fam"/>
    <property type="match status" value="1"/>
</dbReference>
<reference evidence="2 3" key="1">
    <citation type="journal article" date="2005" name="Int. J. Syst. Evol. Microbiol.">
        <title>Halobacillus yeomjeoni sp. nov., isolated from a marine solar saltern in Korea.</title>
        <authorList>
            <person name="Yoon J.H."/>
            <person name="Kang S.J."/>
            <person name="Lee C.H."/>
            <person name="Oh H.W."/>
            <person name="Oh T.K."/>
        </authorList>
    </citation>
    <scope>NUCLEOTIDE SEQUENCE [LARGE SCALE GENOMIC DNA]</scope>
    <source>
        <strain evidence="2 3">KCTC 3957</strain>
    </source>
</reference>
<dbReference type="RefSeq" id="WP_197318112.1">
    <property type="nucleotide sequence ID" value="NZ_JADZSC010000003.1"/>
</dbReference>
<accession>A0A931HY02</accession>
<protein>
    <submittedName>
        <fullName evidence="2">DUF3794 domain-containing protein</fullName>
    </submittedName>
</protein>
<dbReference type="InterPro" id="IPR057174">
    <property type="entry name" value="DUF7852"/>
</dbReference>
<organism evidence="2 3">
    <name type="scientific">Halobacillus yeomjeoni</name>
    <dbReference type="NCBI Taxonomy" id="311194"/>
    <lineage>
        <taxon>Bacteria</taxon>
        <taxon>Bacillati</taxon>
        <taxon>Bacillota</taxon>
        <taxon>Bacilli</taxon>
        <taxon>Bacillales</taxon>
        <taxon>Bacillaceae</taxon>
        <taxon>Halobacillus</taxon>
    </lineage>
</organism>
<dbReference type="InterPro" id="IPR054845">
    <property type="entry name" value="Exosporium_prot_C"/>
</dbReference>